<dbReference type="InterPro" id="IPR027417">
    <property type="entry name" value="P-loop_NTPase"/>
</dbReference>
<feature type="domain" description="Histidine kinase" evidence="16">
    <location>
        <begin position="1880"/>
        <end position="2102"/>
    </location>
</feature>
<dbReference type="PRINTS" id="PR00344">
    <property type="entry name" value="BCTRLSENSOR"/>
</dbReference>
<dbReference type="SMART" id="SM00387">
    <property type="entry name" value="HATPase_c"/>
    <property type="match status" value="1"/>
</dbReference>
<evidence type="ECO:0000256" key="13">
    <source>
        <dbReference type="PROSITE-ProRule" id="PRU00169"/>
    </source>
</evidence>
<evidence type="ECO:0000259" key="17">
    <source>
        <dbReference type="PROSITE" id="PS50110"/>
    </source>
</evidence>
<feature type="compositionally biased region" description="Polar residues" evidence="14">
    <location>
        <begin position="486"/>
        <end position="499"/>
    </location>
</feature>
<sequence length="2370" mass="263323">MATQASAFGTKANAGPFISYMFSRLSEIPGYTWNSEAEPFHSSYDNWHFFGTRHAPEENVPSAKRTTSSGLDSRPPLRAHKSSNSSTSNPGLPTDTGEIRVVARVSKHTLRIEREFQLSRSVTSQSDPSFEHFVRPIELIRLAQKHGNDLLVVSIFEAPGPNYLRELIEFGPNFYKGTSREGNSWNVGGVNSQSSGKIPLMLFLSFAIGAAECCEILHHGNRLVHGELRGDAFHFNAQTGAVKMINFGSGARSFEHGLTSAGWSTLSKEVGVQHKLQFIAPEQTGRLPAEPDSRTDIYSLGILFWTMLTGEPAFDGDTPLDIMQNVLSRRIPPASSRRDDVPNALSVVLQKMTQKNIEERYKSTSGLKYDLLKIQELLKVGDIEGLAQFKTGSKDVSCFFNLPTHQIGRQKERDVILAIMDRASKSRQKLHDFKRNLYSVSSNSSVNDPRLDNYQVDDMISESTSSRGSQSRLNSFDQGPLDPTKSFRSQENTSSSGSPSREDLSPVPSSNFPLRALPESRNSHASVDGGLQRSSSLSSGQKTDNSSVLLRSSSRLKRKGKTEVIAISGLAGLGKSSLVQSIQMAARSHGYFAAGKFDQTKKAPFDPILKSMSSLFRQIFSESDISTEFHNNIRSFVKSAWTILCGYLDLPPWLLDPNSSQRTSSPPQKTTPRHRSSSMDVRAEPGHCGTTGNTAADWLRSGGPSKSSRFMSIFLDVLRLFAAQKFICLCIDDLQFADDESLELLQRMVAAKIPVVLILTYRQEESLTKPFRSLIKYATRIQLSPFTEDETAEYVSATLHRDRDYALPLVAVIQEKTNGNPFFVREMLDTCYRKDCVYYCWRTSQWCYDLDKIFNEFESQAYGSQINNEFILKRLQELPPVSRCLLSWASLIGSTFSFSLVKKLMNGDFTNSNQLPALTPSDNPVTGLQAAISAYILVPSDNEDKFGFAHDRYMQAAATLNECYNKDEMHFAISRALIDTDFQDLSSRSSAKALYVKARHLCLAGQLVKERVELRAPFRDILYQAAENACESGARSTGLYYYKSCLELLQDNPWDESLQDVHYQETLTLYTRTAECYWYQGHFEAALNLLEVIFGKAKDAVDKAPAWIIQSRVYAMRGDSFKAFESLKQCLSDIGLGIPESTWEACDTECQRICEKLKAVDRNELVTRPPTENKVMQTIGAVLVELLSAAFWTNSLLFYQMSLVMVDIHLEKATFPQISLGYTHLASIVIGRFGMTEFGLQLGDIAKQFFQIYRDDSYTAGRGQTLHALFLGYLQTHFRDQLPVLSQALDATVLAGDRILTLLNTGITANFMLWGGHDLADIELFVNEIPSEFRNWKEDFRGGVFLIAARQYAMALQGKTGIRDPTTIFSDDEHQTESYLELLDTRTSSPKRPRTIYLSLMLVVLYQYGYITKAIEIGERLLPMMESVFCMRFYYSNLTYLSLAYITAIRADSSRTDKEELLNRIQLYVTKIKAPATVNDVNFRTWICLLEAELSDLSGDYRGALSSYESALDHAEIHGFILDEALVLEHYAEFLLRGGSRRPARKIILECMACYRKVSASGKADHVGQKFATLLLMNSSYGTMDVACQTTVIDTGNTAFKLEQNEDETVRHLGAESSIDRTNAWVTPQDSDKKSDHRNDAPSGFSAVGLDMIDLASILESGQVLSSELQIDRLLSKMTEIIVESTGADLGAICIEDQTNGWTIATVGTPDGVETYRGGQSLDDVEDQVAKQITLYVLRFKESVFVQNLLYDDRFSNVNESYLKRNPEGKSVIAIPIIHGDNVMLGSLYVESPPNTLTERHNVLLQLLVNQIAISLANAMMFKRLERVSAQNQLMYEAQKESLETAKAAERKAKKAEAFAIQNMKLKEEAAKAKSMFLANVSHELRTPLNGVIGMSELLKGSKLNSEQASYADSIRVCADTLLSIINDLLDFTKLEAGKMEMFSVPMSLTETITEVVRALSYTNFERGLETIEQLELDPNLLVMGDPVRLHQILMNLLSNSYKFTPKGTVTVKAIVDKETPVEIFVTCSVSDTGIGITGEQQKKLFLPFSQVQNSSSRSFGGTGLGLSICKAIIENVMGGRIWLESTFGKGTTVSFSLSFKKAPKSGVQSPEERGRDPDPMAKFSSSEDNEPLESPALIDLSQIPRDQLRVCIAEDNAVNARIAISFVQKLGFKCEAYGDGQKCIEALEKASQEGNPFHLVLMDVQMPVLDGYDATRAIRKHSDRLVRDVLVIAMTASAIQGDREKCLEAGMNNYLAKPVRAQTLKTLLESYLRHPTNSIPNLQQHARQIAKQAVSEVAEAKTSRAASDEGDLSSAGLNGNGTKTRDREGSAASIASASSTSSKYTLPVESTGNGTDVGGETSDTETVKT</sequence>
<evidence type="ECO:0000256" key="6">
    <source>
        <dbReference type="ARBA" id="ARBA00022679"/>
    </source>
</evidence>
<comment type="subcellular location">
    <subcellularLocation>
        <location evidence="2">Cell membrane</location>
        <topology evidence="2">Multi-pass membrane protein</topology>
    </subcellularLocation>
</comment>
<name>A0A9P4S3N0_9PEZI</name>
<dbReference type="InterPro" id="IPR011990">
    <property type="entry name" value="TPR-like_helical_dom_sf"/>
</dbReference>
<dbReference type="Pfam" id="PF13191">
    <property type="entry name" value="AAA_16"/>
    <property type="match status" value="1"/>
</dbReference>
<dbReference type="SMART" id="SM00220">
    <property type="entry name" value="S_TKc"/>
    <property type="match status" value="1"/>
</dbReference>
<dbReference type="InterPro" id="IPR036890">
    <property type="entry name" value="HATPase_C_sf"/>
</dbReference>
<evidence type="ECO:0000256" key="11">
    <source>
        <dbReference type="ARBA" id="ARBA00022989"/>
    </source>
</evidence>
<dbReference type="SUPFAM" id="SSF55781">
    <property type="entry name" value="GAF domain-like"/>
    <property type="match status" value="1"/>
</dbReference>
<dbReference type="SUPFAM" id="SSF52540">
    <property type="entry name" value="P-loop containing nucleoside triphosphate hydrolases"/>
    <property type="match status" value="1"/>
</dbReference>
<dbReference type="FunFam" id="1.10.510.10:FF:000579">
    <property type="entry name" value="Sensor histidine kinase/response regulator, putative"/>
    <property type="match status" value="1"/>
</dbReference>
<feature type="region of interest" description="Disordered" evidence="14">
    <location>
        <begin position="2301"/>
        <end position="2370"/>
    </location>
</feature>
<dbReference type="InterPro" id="IPR003018">
    <property type="entry name" value="GAF"/>
</dbReference>
<dbReference type="GO" id="GO:0005524">
    <property type="term" value="F:ATP binding"/>
    <property type="evidence" value="ECO:0007669"/>
    <property type="project" value="UniProtKB-KW"/>
</dbReference>
<proteinExistence type="predicted"/>
<feature type="region of interest" description="Disordered" evidence="14">
    <location>
        <begin position="658"/>
        <end position="696"/>
    </location>
</feature>
<gene>
    <name evidence="18" type="ORF">M501DRAFT_1026568</name>
</gene>
<evidence type="ECO:0000256" key="12">
    <source>
        <dbReference type="ARBA" id="ARBA00023136"/>
    </source>
</evidence>
<dbReference type="InterPro" id="IPR041664">
    <property type="entry name" value="AAA_16"/>
</dbReference>
<dbReference type="Gene3D" id="1.25.40.10">
    <property type="entry name" value="Tetratricopeptide repeat domain"/>
    <property type="match status" value="1"/>
</dbReference>
<dbReference type="Gene3D" id="3.30.450.40">
    <property type="match status" value="1"/>
</dbReference>
<dbReference type="SUPFAM" id="SSF52172">
    <property type="entry name" value="CheY-like"/>
    <property type="match status" value="1"/>
</dbReference>
<feature type="domain" description="Response regulatory" evidence="17">
    <location>
        <begin position="2150"/>
        <end position="2273"/>
    </location>
</feature>
<feature type="compositionally biased region" description="Low complexity" evidence="14">
    <location>
        <begin position="529"/>
        <end position="553"/>
    </location>
</feature>
<feature type="compositionally biased region" description="Low complexity" evidence="14">
    <location>
        <begin position="461"/>
        <end position="475"/>
    </location>
</feature>
<feature type="region of interest" description="Disordered" evidence="14">
    <location>
        <begin position="461"/>
        <end position="553"/>
    </location>
</feature>
<dbReference type="InterPro" id="IPR004358">
    <property type="entry name" value="Sig_transdc_His_kin-like_C"/>
</dbReference>
<keyword evidence="8" id="KW-0547">Nucleotide-binding</keyword>
<dbReference type="FunFam" id="1.10.287.130:FF:000003">
    <property type="entry name" value="Histidine kinase"/>
    <property type="match status" value="1"/>
</dbReference>
<reference evidence="18" key="1">
    <citation type="journal article" date="2020" name="Stud. Mycol.">
        <title>101 Dothideomycetes genomes: a test case for predicting lifestyles and emergence of pathogens.</title>
        <authorList>
            <person name="Haridas S."/>
            <person name="Albert R."/>
            <person name="Binder M."/>
            <person name="Bloem J."/>
            <person name="Labutti K."/>
            <person name="Salamov A."/>
            <person name="Andreopoulos B."/>
            <person name="Baker S."/>
            <person name="Barry K."/>
            <person name="Bills G."/>
            <person name="Bluhm B."/>
            <person name="Cannon C."/>
            <person name="Castanera R."/>
            <person name="Culley D."/>
            <person name="Daum C."/>
            <person name="Ezra D."/>
            <person name="Gonzalez J."/>
            <person name="Henrissat B."/>
            <person name="Kuo A."/>
            <person name="Liang C."/>
            <person name="Lipzen A."/>
            <person name="Lutzoni F."/>
            <person name="Magnuson J."/>
            <person name="Mondo S."/>
            <person name="Nolan M."/>
            <person name="Ohm R."/>
            <person name="Pangilinan J."/>
            <person name="Park H.-J."/>
            <person name="Ramirez L."/>
            <person name="Alfaro M."/>
            <person name="Sun H."/>
            <person name="Tritt A."/>
            <person name="Yoshinaga Y."/>
            <person name="Zwiers L.-H."/>
            <person name="Turgeon B."/>
            <person name="Goodwin S."/>
            <person name="Spatafora J."/>
            <person name="Crous P."/>
            <person name="Grigoriev I."/>
        </authorList>
    </citation>
    <scope>NUCLEOTIDE SEQUENCE</scope>
    <source>
        <strain evidence="18">CBS 101060</strain>
    </source>
</reference>
<dbReference type="Pfam" id="PF00069">
    <property type="entry name" value="Pkinase"/>
    <property type="match status" value="1"/>
</dbReference>
<evidence type="ECO:0000256" key="2">
    <source>
        <dbReference type="ARBA" id="ARBA00004651"/>
    </source>
</evidence>
<dbReference type="InterPro" id="IPR000719">
    <property type="entry name" value="Prot_kinase_dom"/>
</dbReference>
<dbReference type="Gene3D" id="3.40.50.2300">
    <property type="match status" value="1"/>
</dbReference>
<dbReference type="EMBL" id="MU006107">
    <property type="protein sequence ID" value="KAF2835682.1"/>
    <property type="molecule type" value="Genomic_DNA"/>
</dbReference>
<evidence type="ECO:0000256" key="1">
    <source>
        <dbReference type="ARBA" id="ARBA00000085"/>
    </source>
</evidence>
<dbReference type="SUPFAM" id="SSF48452">
    <property type="entry name" value="TPR-like"/>
    <property type="match status" value="1"/>
</dbReference>
<dbReference type="PROSITE" id="PS50110">
    <property type="entry name" value="RESPONSE_REGULATORY"/>
    <property type="match status" value="1"/>
</dbReference>
<evidence type="ECO:0000256" key="5">
    <source>
        <dbReference type="ARBA" id="ARBA00022553"/>
    </source>
</evidence>
<dbReference type="InterPro" id="IPR003594">
    <property type="entry name" value="HATPase_dom"/>
</dbReference>
<dbReference type="CDD" id="cd00082">
    <property type="entry name" value="HisKA"/>
    <property type="match status" value="1"/>
</dbReference>
<feature type="compositionally biased region" description="Basic and acidic residues" evidence="14">
    <location>
        <begin position="1630"/>
        <end position="1640"/>
    </location>
</feature>
<keyword evidence="5 13" id="KW-0597">Phosphoprotein</keyword>
<keyword evidence="7" id="KW-0812">Transmembrane</keyword>
<evidence type="ECO:0000256" key="3">
    <source>
        <dbReference type="ARBA" id="ARBA00012438"/>
    </source>
</evidence>
<dbReference type="OrthoDB" id="60033at2759"/>
<dbReference type="GO" id="GO:0005886">
    <property type="term" value="C:plasma membrane"/>
    <property type="evidence" value="ECO:0007669"/>
    <property type="project" value="UniProtKB-SubCell"/>
</dbReference>
<dbReference type="Pfam" id="PF00072">
    <property type="entry name" value="Response_reg"/>
    <property type="match status" value="1"/>
</dbReference>
<dbReference type="InterPro" id="IPR036097">
    <property type="entry name" value="HisK_dim/P_sf"/>
</dbReference>
<feature type="compositionally biased region" description="Polar residues" evidence="14">
    <location>
        <begin position="658"/>
        <end position="670"/>
    </location>
</feature>
<dbReference type="Gene3D" id="3.30.565.10">
    <property type="entry name" value="Histidine kinase-like ATPase, C-terminal domain"/>
    <property type="match status" value="1"/>
</dbReference>
<dbReference type="InterPro" id="IPR011009">
    <property type="entry name" value="Kinase-like_dom_sf"/>
</dbReference>
<evidence type="ECO:0000256" key="9">
    <source>
        <dbReference type="ARBA" id="ARBA00022777"/>
    </source>
</evidence>
<dbReference type="SUPFAM" id="SSF56112">
    <property type="entry name" value="Protein kinase-like (PK-like)"/>
    <property type="match status" value="1"/>
</dbReference>
<dbReference type="InterPro" id="IPR001789">
    <property type="entry name" value="Sig_transdc_resp-reg_receiver"/>
</dbReference>
<evidence type="ECO:0000259" key="15">
    <source>
        <dbReference type="PROSITE" id="PS50011"/>
    </source>
</evidence>
<dbReference type="Proteomes" id="UP000799429">
    <property type="component" value="Unassembled WGS sequence"/>
</dbReference>
<evidence type="ECO:0000256" key="8">
    <source>
        <dbReference type="ARBA" id="ARBA00022741"/>
    </source>
</evidence>
<dbReference type="GO" id="GO:0000155">
    <property type="term" value="F:phosphorelay sensor kinase activity"/>
    <property type="evidence" value="ECO:0007669"/>
    <property type="project" value="InterPro"/>
</dbReference>
<evidence type="ECO:0000256" key="7">
    <source>
        <dbReference type="ARBA" id="ARBA00022692"/>
    </source>
</evidence>
<dbReference type="SUPFAM" id="SSF55874">
    <property type="entry name" value="ATPase domain of HSP90 chaperone/DNA topoisomerase II/histidine kinase"/>
    <property type="match status" value="1"/>
</dbReference>
<dbReference type="PROSITE" id="PS50109">
    <property type="entry name" value="HIS_KIN"/>
    <property type="match status" value="1"/>
</dbReference>
<feature type="compositionally biased region" description="Basic and acidic residues" evidence="14">
    <location>
        <begin position="2111"/>
        <end position="2120"/>
    </location>
</feature>
<organism evidence="18 19">
    <name type="scientific">Patellaria atrata CBS 101060</name>
    <dbReference type="NCBI Taxonomy" id="1346257"/>
    <lineage>
        <taxon>Eukaryota</taxon>
        <taxon>Fungi</taxon>
        <taxon>Dikarya</taxon>
        <taxon>Ascomycota</taxon>
        <taxon>Pezizomycotina</taxon>
        <taxon>Dothideomycetes</taxon>
        <taxon>Dothideomycetes incertae sedis</taxon>
        <taxon>Patellariales</taxon>
        <taxon>Patellariaceae</taxon>
        <taxon>Patellaria</taxon>
    </lineage>
</organism>
<feature type="region of interest" description="Disordered" evidence="14">
    <location>
        <begin position="2104"/>
        <end position="2136"/>
    </location>
</feature>
<dbReference type="PROSITE" id="PS50011">
    <property type="entry name" value="PROTEIN_KINASE_DOM"/>
    <property type="match status" value="1"/>
</dbReference>
<dbReference type="GO" id="GO:0009927">
    <property type="term" value="F:histidine phosphotransfer kinase activity"/>
    <property type="evidence" value="ECO:0007669"/>
    <property type="project" value="TreeGrafter"/>
</dbReference>
<dbReference type="Gene3D" id="1.10.287.130">
    <property type="match status" value="1"/>
</dbReference>
<dbReference type="EC" id="2.7.13.3" evidence="3"/>
<evidence type="ECO:0000259" key="16">
    <source>
        <dbReference type="PROSITE" id="PS50109"/>
    </source>
</evidence>
<protein>
    <recommendedName>
        <fullName evidence="3">histidine kinase</fullName>
        <ecNumber evidence="3">2.7.13.3</ecNumber>
    </recommendedName>
</protein>
<feature type="compositionally biased region" description="Polar residues" evidence="14">
    <location>
        <begin position="82"/>
        <end position="91"/>
    </location>
</feature>
<accession>A0A9P4S3N0</accession>
<evidence type="ECO:0000256" key="10">
    <source>
        <dbReference type="ARBA" id="ARBA00022840"/>
    </source>
</evidence>
<feature type="domain" description="Protein kinase" evidence="15">
    <location>
        <begin position="88"/>
        <end position="372"/>
    </location>
</feature>
<comment type="catalytic activity">
    <reaction evidence="1">
        <text>ATP + protein L-histidine = ADP + protein N-phospho-L-histidine.</text>
        <dbReference type="EC" id="2.7.13.3"/>
    </reaction>
</comment>
<evidence type="ECO:0000256" key="4">
    <source>
        <dbReference type="ARBA" id="ARBA00022475"/>
    </source>
</evidence>
<dbReference type="Pfam" id="PF02518">
    <property type="entry name" value="HATPase_c"/>
    <property type="match status" value="1"/>
</dbReference>
<dbReference type="SUPFAM" id="SSF47384">
    <property type="entry name" value="Homodimeric domain of signal transducing histidine kinase"/>
    <property type="match status" value="1"/>
</dbReference>
<evidence type="ECO:0000313" key="19">
    <source>
        <dbReference type="Proteomes" id="UP000799429"/>
    </source>
</evidence>
<keyword evidence="6" id="KW-0808">Transferase</keyword>
<dbReference type="SMART" id="SM00388">
    <property type="entry name" value="HisKA"/>
    <property type="match status" value="1"/>
</dbReference>
<dbReference type="SMART" id="SM00448">
    <property type="entry name" value="REC"/>
    <property type="match status" value="1"/>
</dbReference>
<dbReference type="Gene3D" id="1.10.510.10">
    <property type="entry name" value="Transferase(Phosphotransferase) domain 1"/>
    <property type="match status" value="1"/>
</dbReference>
<dbReference type="Pfam" id="PF00512">
    <property type="entry name" value="HisKA"/>
    <property type="match status" value="1"/>
</dbReference>
<dbReference type="CDD" id="cd17546">
    <property type="entry name" value="REC_hyHK_CKI1_RcsC-like"/>
    <property type="match status" value="1"/>
</dbReference>
<dbReference type="InterPro" id="IPR011006">
    <property type="entry name" value="CheY-like_superfamily"/>
</dbReference>
<feature type="modified residue" description="4-aspartylphosphate" evidence="13">
    <location>
        <position position="2204"/>
    </location>
</feature>
<keyword evidence="11" id="KW-1133">Transmembrane helix</keyword>
<comment type="caution">
    <text evidence="18">The sequence shown here is derived from an EMBL/GenBank/DDBJ whole genome shotgun (WGS) entry which is preliminary data.</text>
</comment>
<dbReference type="InterPro" id="IPR029016">
    <property type="entry name" value="GAF-like_dom_sf"/>
</dbReference>
<dbReference type="PANTHER" id="PTHR43047">
    <property type="entry name" value="TWO-COMPONENT HISTIDINE PROTEIN KINASE"/>
    <property type="match status" value="1"/>
</dbReference>
<dbReference type="InterPro" id="IPR005467">
    <property type="entry name" value="His_kinase_dom"/>
</dbReference>
<dbReference type="CDD" id="cd16922">
    <property type="entry name" value="HATPase_EvgS-ArcB-TorS-like"/>
    <property type="match status" value="1"/>
</dbReference>
<evidence type="ECO:0000313" key="18">
    <source>
        <dbReference type="EMBL" id="KAF2835682.1"/>
    </source>
</evidence>
<feature type="region of interest" description="Disordered" evidence="14">
    <location>
        <begin position="1621"/>
        <end position="1641"/>
    </location>
</feature>
<keyword evidence="12" id="KW-0472">Membrane</keyword>
<feature type="compositionally biased region" description="Low complexity" evidence="14">
    <location>
        <begin position="2331"/>
        <end position="2343"/>
    </location>
</feature>
<dbReference type="Pfam" id="PF01590">
    <property type="entry name" value="GAF"/>
    <property type="match status" value="1"/>
</dbReference>
<keyword evidence="4" id="KW-1003">Cell membrane</keyword>
<evidence type="ECO:0000256" key="14">
    <source>
        <dbReference type="SAM" id="MobiDB-lite"/>
    </source>
</evidence>
<dbReference type="InterPro" id="IPR003661">
    <property type="entry name" value="HisK_dim/P_dom"/>
</dbReference>
<dbReference type="FunFam" id="3.40.50.2300:FF:000285">
    <property type="entry name" value="Putative sensor histidine kinase/response regulator"/>
    <property type="match status" value="1"/>
</dbReference>
<dbReference type="FunFam" id="3.30.565.10:FF:000010">
    <property type="entry name" value="Sensor histidine kinase RcsC"/>
    <property type="match status" value="1"/>
</dbReference>
<keyword evidence="19" id="KW-1185">Reference proteome</keyword>
<keyword evidence="10" id="KW-0067">ATP-binding</keyword>
<keyword evidence="9 18" id="KW-0418">Kinase</keyword>
<feature type="region of interest" description="Disordered" evidence="14">
    <location>
        <begin position="58"/>
        <end position="98"/>
    </location>
</feature>
<dbReference type="FunFam" id="3.30.450.40:FF:000044">
    <property type="entry name" value="Putative sensor histidine kinase/response regulator"/>
    <property type="match status" value="1"/>
</dbReference>
<dbReference type="PANTHER" id="PTHR43047:SF46">
    <property type="entry name" value="HISTIDINE KINASE_RESPONSE REGULATOR, PUTATIVE (AFU_ORTHOLOGUE AFUA_3G12550)-RELATED"/>
    <property type="match status" value="1"/>
</dbReference>
<dbReference type="SMART" id="SM00065">
    <property type="entry name" value="GAF"/>
    <property type="match status" value="1"/>
</dbReference>